<proteinExistence type="predicted"/>
<keyword evidence="2" id="KW-1185">Reference proteome</keyword>
<name>A0A397Q333_9HYPH</name>
<comment type="caution">
    <text evidence="1">The sequence shown here is derived from an EMBL/GenBank/DDBJ whole genome shotgun (WGS) entry which is preliminary data.</text>
</comment>
<dbReference type="RefSeq" id="WP_119060362.1">
    <property type="nucleotide sequence ID" value="NZ_QXDF01000001.1"/>
</dbReference>
<protein>
    <submittedName>
        <fullName evidence="1">Uncharacterized protein</fullName>
    </submittedName>
</protein>
<gene>
    <name evidence="1" type="ORF">BXY53_0524</name>
</gene>
<sequence>MAGLKDFDLDKLDDEQIANLLENYRKAGKTEEPKYTEILAEHARRQGKGLSFEKSLAAIRDAASRGQFLSYKQLAEASGLKWSFAVRHAMPSHLWNLLEYSYRNGLPLLSAIVVNQKNVDTGDMEPETLRGFIAGARDLGIAVTDERQFLKEQQEEVFRRAKEGTLNV</sequence>
<dbReference type="Proteomes" id="UP000266273">
    <property type="component" value="Unassembled WGS sequence"/>
</dbReference>
<reference evidence="1 2" key="1">
    <citation type="submission" date="2018-08" db="EMBL/GenBank/DDBJ databases">
        <title>Genomic Encyclopedia of Archaeal and Bacterial Type Strains, Phase II (KMG-II): from individual species to whole genera.</title>
        <authorList>
            <person name="Goeker M."/>
        </authorList>
    </citation>
    <scope>NUCLEOTIDE SEQUENCE [LARGE SCALE GENOMIC DNA]</scope>
    <source>
        <strain evidence="1 2">DSM 5002</strain>
    </source>
</reference>
<evidence type="ECO:0000313" key="1">
    <source>
        <dbReference type="EMBL" id="RIA55458.1"/>
    </source>
</evidence>
<organism evidence="1 2">
    <name type="scientific">Dichotomicrobium thermohalophilum</name>
    <dbReference type="NCBI Taxonomy" id="933063"/>
    <lineage>
        <taxon>Bacteria</taxon>
        <taxon>Pseudomonadati</taxon>
        <taxon>Pseudomonadota</taxon>
        <taxon>Alphaproteobacteria</taxon>
        <taxon>Hyphomicrobiales</taxon>
        <taxon>Hyphomicrobiaceae</taxon>
        <taxon>Dichotomicrobium</taxon>
    </lineage>
</organism>
<dbReference type="AlphaFoldDB" id="A0A397Q333"/>
<evidence type="ECO:0000313" key="2">
    <source>
        <dbReference type="Proteomes" id="UP000266273"/>
    </source>
</evidence>
<dbReference type="EMBL" id="QXDF01000001">
    <property type="protein sequence ID" value="RIA55458.1"/>
    <property type="molecule type" value="Genomic_DNA"/>
</dbReference>
<dbReference type="OrthoDB" id="9781481at2"/>
<accession>A0A397Q333</accession>